<dbReference type="Gene3D" id="1.10.10.920">
    <property type="match status" value="1"/>
</dbReference>
<proteinExistence type="inferred from homology"/>
<dbReference type="InterPro" id="IPR007197">
    <property type="entry name" value="rSAM"/>
</dbReference>
<dbReference type="GO" id="GO:0051989">
    <property type="term" value="F:coproporphyrinogen dehydrogenase activity"/>
    <property type="evidence" value="ECO:0007669"/>
    <property type="project" value="UniProtKB-EC"/>
</dbReference>
<feature type="domain" description="Radical SAM core" evidence="15">
    <location>
        <begin position="42"/>
        <end position="276"/>
    </location>
</feature>
<evidence type="ECO:0000259" key="15">
    <source>
        <dbReference type="PROSITE" id="PS51918"/>
    </source>
</evidence>
<keyword evidence="6 14" id="KW-0963">Cytoplasm</keyword>
<keyword evidence="8 14" id="KW-0479">Metal-binding</keyword>
<evidence type="ECO:0000256" key="13">
    <source>
        <dbReference type="ARBA" id="ARBA00048321"/>
    </source>
</evidence>
<keyword evidence="10 14" id="KW-0408">Iron</keyword>
<dbReference type="EC" id="1.3.98.3" evidence="14"/>
<evidence type="ECO:0000256" key="2">
    <source>
        <dbReference type="ARBA" id="ARBA00004785"/>
    </source>
</evidence>
<organism evidence="16 17">
    <name type="scientific">Benzoatithermus flavus</name>
    <dbReference type="NCBI Taxonomy" id="3108223"/>
    <lineage>
        <taxon>Bacteria</taxon>
        <taxon>Pseudomonadati</taxon>
        <taxon>Pseudomonadota</taxon>
        <taxon>Alphaproteobacteria</taxon>
        <taxon>Geminicoccales</taxon>
        <taxon>Geminicoccaceae</taxon>
        <taxon>Benzoatithermus</taxon>
    </lineage>
</organism>
<keyword evidence="11 14" id="KW-0411">Iron-sulfur</keyword>
<comment type="subunit">
    <text evidence="4">Monomer.</text>
</comment>
<protein>
    <recommendedName>
        <fullName evidence="14">Coproporphyrinogen-III oxidase</fullName>
        <ecNumber evidence="14">1.3.98.3</ecNumber>
    </recommendedName>
</protein>
<dbReference type="InterPro" id="IPR006638">
    <property type="entry name" value="Elp3/MiaA/NifB-like_rSAM"/>
</dbReference>
<dbReference type="InterPro" id="IPR058240">
    <property type="entry name" value="rSAM_sf"/>
</dbReference>
<evidence type="ECO:0000256" key="3">
    <source>
        <dbReference type="ARBA" id="ARBA00005493"/>
    </source>
</evidence>
<dbReference type="RefSeq" id="WP_418161458.1">
    <property type="nucleotide sequence ID" value="NZ_JBBLZC010000030.1"/>
</dbReference>
<evidence type="ECO:0000256" key="4">
    <source>
        <dbReference type="ARBA" id="ARBA00011245"/>
    </source>
</evidence>
<keyword evidence="5 14" id="KW-0004">4Fe-4S</keyword>
<dbReference type="SFLD" id="SFLDS00029">
    <property type="entry name" value="Radical_SAM"/>
    <property type="match status" value="1"/>
</dbReference>
<dbReference type="PANTHER" id="PTHR13932">
    <property type="entry name" value="COPROPORPHYRINIGEN III OXIDASE"/>
    <property type="match status" value="1"/>
</dbReference>
<evidence type="ECO:0000256" key="6">
    <source>
        <dbReference type="ARBA" id="ARBA00022490"/>
    </source>
</evidence>
<dbReference type="SFLD" id="SFLDG01065">
    <property type="entry name" value="anaerobic_coproporphyrinogen-I"/>
    <property type="match status" value="1"/>
</dbReference>
<gene>
    <name evidence="16" type="primary">hemN</name>
    <name evidence="16" type="ORF">U1T56_20845</name>
</gene>
<dbReference type="PANTHER" id="PTHR13932:SF6">
    <property type="entry name" value="OXYGEN-INDEPENDENT COPROPORPHYRINOGEN III OXIDASE"/>
    <property type="match status" value="1"/>
</dbReference>
<evidence type="ECO:0000256" key="5">
    <source>
        <dbReference type="ARBA" id="ARBA00022485"/>
    </source>
</evidence>
<dbReference type="SUPFAM" id="SSF102114">
    <property type="entry name" value="Radical SAM enzymes"/>
    <property type="match status" value="1"/>
</dbReference>
<dbReference type="Gene3D" id="3.30.750.200">
    <property type="match status" value="1"/>
</dbReference>
<dbReference type="SMART" id="SM00729">
    <property type="entry name" value="Elp3"/>
    <property type="match status" value="1"/>
</dbReference>
<keyword evidence="9 14" id="KW-0560">Oxidoreductase</keyword>
<evidence type="ECO:0000256" key="11">
    <source>
        <dbReference type="ARBA" id="ARBA00023014"/>
    </source>
</evidence>
<dbReference type="Pfam" id="PF04055">
    <property type="entry name" value="Radical_SAM"/>
    <property type="match status" value="1"/>
</dbReference>
<dbReference type="PROSITE" id="PS51918">
    <property type="entry name" value="RADICAL_SAM"/>
    <property type="match status" value="1"/>
</dbReference>
<comment type="similarity">
    <text evidence="3 14">Belongs to the anaerobic coproporphyrinogen-III oxidase family.</text>
</comment>
<dbReference type="InterPro" id="IPR034505">
    <property type="entry name" value="Coproporphyrinogen-III_oxidase"/>
</dbReference>
<evidence type="ECO:0000256" key="9">
    <source>
        <dbReference type="ARBA" id="ARBA00023002"/>
    </source>
</evidence>
<comment type="caution">
    <text evidence="16">The sequence shown here is derived from an EMBL/GenBank/DDBJ whole genome shotgun (WGS) entry which is preliminary data.</text>
</comment>
<evidence type="ECO:0000256" key="1">
    <source>
        <dbReference type="ARBA" id="ARBA00004496"/>
    </source>
</evidence>
<dbReference type="Proteomes" id="UP001375743">
    <property type="component" value="Unassembled WGS sequence"/>
</dbReference>
<comment type="pathway">
    <text evidence="2 14">Porphyrin-containing compound metabolism; protoporphyrin-IX biosynthesis; protoporphyrinogen-IX from coproporphyrinogen-III (AdoMet route): step 1/1.</text>
</comment>
<comment type="cofactor">
    <cofactor evidence="14">
        <name>[4Fe-4S] cluster</name>
        <dbReference type="ChEBI" id="CHEBI:49883"/>
    </cofactor>
    <text evidence="14">Binds 1 [4Fe-4S] cluster. The cluster is coordinated with 3 cysteines and an exchangeable S-adenosyl-L-methionine.</text>
</comment>
<reference evidence="16 17" key="1">
    <citation type="submission" date="2024-01" db="EMBL/GenBank/DDBJ databases">
        <title>Multi-omics insights into the function and evolution of sodium benzoate biodegradation pathways in Benzoatithermus flavus gen. nov., sp. nov. from hot spring.</title>
        <authorList>
            <person name="Hu C.-J."/>
            <person name="Li W.-J."/>
        </authorList>
    </citation>
    <scope>NUCLEOTIDE SEQUENCE [LARGE SCALE GENOMIC DNA]</scope>
    <source>
        <strain evidence="16 17">SYSU G07066</strain>
    </source>
</reference>
<evidence type="ECO:0000256" key="10">
    <source>
        <dbReference type="ARBA" id="ARBA00023004"/>
    </source>
</evidence>
<evidence type="ECO:0000256" key="12">
    <source>
        <dbReference type="ARBA" id="ARBA00023244"/>
    </source>
</evidence>
<comment type="subcellular location">
    <subcellularLocation>
        <location evidence="1 14">Cytoplasm</location>
    </subcellularLocation>
</comment>
<dbReference type="InterPro" id="IPR004558">
    <property type="entry name" value="Coprogen_oxidase_HemN"/>
</dbReference>
<evidence type="ECO:0000256" key="14">
    <source>
        <dbReference type="PIRNR" id="PIRNR000167"/>
    </source>
</evidence>
<evidence type="ECO:0000313" key="17">
    <source>
        <dbReference type="Proteomes" id="UP001375743"/>
    </source>
</evidence>
<sequence>MRQELIRWFESSRVPRYTSYPTAPHFGPAIGPGQHALWLQRIAPDEPVSLYLHVPFCRVLCWYCGCHTRLTRDQGRIDAYGASLRAEIDLVAAQLEGRLPLTHLHWGGGTPTTLGPEGFRVTMRKVQEHFRVLPEAELAVELDPRTVDAAMLDALRDCGINRASLGVQSFDPTVQKAINRIQSFAVTAEVIEGLRARGVPGVNVDLLYGLPHQTVTNCLDTVRQVASLRPDRIAVFGYAHVPGFKQHQQMIDEAALPDAAERVAQYEAIGDALVAEGYVRIGLDHFALPHDAMAQAAAAGTLRRNFQGYTTDPAGTLIGLGASSISSFREGYIQNEVDLKAWRDAVRAGRLPTARGVALTAEDRLVRDVIEALMCRGEVDLARIAAAHGMPVAACEPDPERMAELLRLGIVRRDGSRVIVAEDCRALLRVAAAAFDRYLAAGAGRHAVAV</sequence>
<name>A0ABU8XXD9_9PROT</name>
<keyword evidence="12 14" id="KW-0627">Porphyrin biosynthesis</keyword>
<comment type="catalytic activity">
    <reaction evidence="13 14">
        <text>coproporphyrinogen III + 2 S-adenosyl-L-methionine = protoporphyrinogen IX + 2 5'-deoxyadenosine + 2 L-methionine + 2 CO2</text>
        <dbReference type="Rhea" id="RHEA:15425"/>
        <dbReference type="ChEBI" id="CHEBI:16526"/>
        <dbReference type="ChEBI" id="CHEBI:17319"/>
        <dbReference type="ChEBI" id="CHEBI:57307"/>
        <dbReference type="ChEBI" id="CHEBI:57309"/>
        <dbReference type="ChEBI" id="CHEBI:57844"/>
        <dbReference type="ChEBI" id="CHEBI:59789"/>
        <dbReference type="EC" id="1.3.98.3"/>
    </reaction>
</comment>
<dbReference type="EMBL" id="JBBLZC010000030">
    <property type="protein sequence ID" value="MEK0085609.1"/>
    <property type="molecule type" value="Genomic_DNA"/>
</dbReference>
<evidence type="ECO:0000256" key="7">
    <source>
        <dbReference type="ARBA" id="ARBA00022691"/>
    </source>
</evidence>
<accession>A0ABU8XXD9</accession>
<dbReference type="NCBIfam" id="TIGR00538">
    <property type="entry name" value="hemN"/>
    <property type="match status" value="1"/>
</dbReference>
<dbReference type="PIRSF" id="PIRSF000167">
    <property type="entry name" value="HemN"/>
    <property type="match status" value="1"/>
</dbReference>
<evidence type="ECO:0000313" key="16">
    <source>
        <dbReference type="EMBL" id="MEK0085609.1"/>
    </source>
</evidence>
<keyword evidence="17" id="KW-1185">Reference proteome</keyword>
<keyword evidence="7 14" id="KW-0949">S-adenosyl-L-methionine</keyword>
<evidence type="ECO:0000256" key="8">
    <source>
        <dbReference type="ARBA" id="ARBA00022723"/>
    </source>
</evidence>